<organism evidence="2 3">
    <name type="scientific">Gryllotalpicola kribbensis</name>
    <dbReference type="NCBI Taxonomy" id="993084"/>
    <lineage>
        <taxon>Bacteria</taxon>
        <taxon>Bacillati</taxon>
        <taxon>Actinomycetota</taxon>
        <taxon>Actinomycetes</taxon>
        <taxon>Micrococcales</taxon>
        <taxon>Microbacteriaceae</taxon>
        <taxon>Gryllotalpicola</taxon>
    </lineage>
</organism>
<evidence type="ECO:0000256" key="1">
    <source>
        <dbReference type="SAM" id="MobiDB-lite"/>
    </source>
</evidence>
<reference evidence="3" key="1">
    <citation type="journal article" date="2019" name="Int. J. Syst. Evol. Microbiol.">
        <title>The Global Catalogue of Microorganisms (GCM) 10K type strain sequencing project: providing services to taxonomists for standard genome sequencing and annotation.</title>
        <authorList>
            <consortium name="The Broad Institute Genomics Platform"/>
            <consortium name="The Broad Institute Genome Sequencing Center for Infectious Disease"/>
            <person name="Wu L."/>
            <person name="Ma J."/>
        </authorList>
    </citation>
    <scope>NUCLEOTIDE SEQUENCE [LARGE SCALE GENOMIC DNA]</scope>
    <source>
        <strain evidence="3">JCM 17593</strain>
    </source>
</reference>
<proteinExistence type="predicted"/>
<comment type="caution">
    <text evidence="2">The sequence shown here is derived from an EMBL/GenBank/DDBJ whole genome shotgun (WGS) entry which is preliminary data.</text>
</comment>
<dbReference type="Proteomes" id="UP001500213">
    <property type="component" value="Unassembled WGS sequence"/>
</dbReference>
<dbReference type="RefSeq" id="WP_344775769.1">
    <property type="nucleotide sequence ID" value="NZ_BAABBX010000014.1"/>
</dbReference>
<keyword evidence="3" id="KW-1185">Reference proteome</keyword>
<accession>A0ABP8ASW5</accession>
<feature type="region of interest" description="Disordered" evidence="1">
    <location>
        <begin position="49"/>
        <end position="76"/>
    </location>
</feature>
<dbReference type="EMBL" id="BAABBX010000014">
    <property type="protein sequence ID" value="GAA4189189.1"/>
    <property type="molecule type" value="Genomic_DNA"/>
</dbReference>
<feature type="compositionally biased region" description="Low complexity" evidence="1">
    <location>
        <begin position="49"/>
        <end position="63"/>
    </location>
</feature>
<sequence>MSHNIISPAEELEYADVILELRERAKYEKQKHANEHWHQVAERVAHAFGAGDPDAGARGARSGFVAPPASIARPRG</sequence>
<evidence type="ECO:0000313" key="3">
    <source>
        <dbReference type="Proteomes" id="UP001500213"/>
    </source>
</evidence>
<gene>
    <name evidence="2" type="ORF">GCM10022288_16590</name>
</gene>
<protein>
    <submittedName>
        <fullName evidence="2">Uncharacterized protein</fullName>
    </submittedName>
</protein>
<name>A0ABP8ASW5_9MICO</name>
<evidence type="ECO:0000313" key="2">
    <source>
        <dbReference type="EMBL" id="GAA4189189.1"/>
    </source>
</evidence>